<protein>
    <submittedName>
        <fullName evidence="2">Uncharacterized protein</fullName>
    </submittedName>
</protein>
<dbReference type="Proteomes" id="UP000184356">
    <property type="component" value="Unassembled WGS sequence"/>
</dbReference>
<evidence type="ECO:0000256" key="1">
    <source>
        <dbReference type="SAM" id="MobiDB-lite"/>
    </source>
</evidence>
<organism evidence="2 3">
    <name type="scientific">Aspergillus sydowii CBS 593.65</name>
    <dbReference type="NCBI Taxonomy" id="1036612"/>
    <lineage>
        <taxon>Eukaryota</taxon>
        <taxon>Fungi</taxon>
        <taxon>Dikarya</taxon>
        <taxon>Ascomycota</taxon>
        <taxon>Pezizomycotina</taxon>
        <taxon>Eurotiomycetes</taxon>
        <taxon>Eurotiomycetidae</taxon>
        <taxon>Eurotiales</taxon>
        <taxon>Aspergillaceae</taxon>
        <taxon>Aspergillus</taxon>
        <taxon>Aspergillus subgen. Nidulantes</taxon>
    </lineage>
</organism>
<dbReference type="EMBL" id="KV878587">
    <property type="protein sequence ID" value="OJJ58307.1"/>
    <property type="molecule type" value="Genomic_DNA"/>
</dbReference>
<dbReference type="AlphaFoldDB" id="A0A1L9TFU6"/>
<name>A0A1L9TFU6_9EURO</name>
<proteinExistence type="predicted"/>
<dbReference type="RefSeq" id="XP_040702113.1">
    <property type="nucleotide sequence ID" value="XM_040847200.1"/>
</dbReference>
<dbReference type="VEuPathDB" id="FungiDB:ASPSYDRAFT_46335"/>
<evidence type="ECO:0000313" key="3">
    <source>
        <dbReference type="Proteomes" id="UP000184356"/>
    </source>
</evidence>
<evidence type="ECO:0000313" key="2">
    <source>
        <dbReference type="EMBL" id="OJJ58307.1"/>
    </source>
</evidence>
<feature type="region of interest" description="Disordered" evidence="1">
    <location>
        <begin position="19"/>
        <end position="53"/>
    </location>
</feature>
<reference evidence="3" key="1">
    <citation type="journal article" date="2017" name="Genome Biol.">
        <title>Comparative genomics reveals high biological diversity and specific adaptations in the industrially and medically important fungal genus Aspergillus.</title>
        <authorList>
            <person name="de Vries R.P."/>
            <person name="Riley R."/>
            <person name="Wiebenga A."/>
            <person name="Aguilar-Osorio G."/>
            <person name="Amillis S."/>
            <person name="Uchima C.A."/>
            <person name="Anderluh G."/>
            <person name="Asadollahi M."/>
            <person name="Askin M."/>
            <person name="Barry K."/>
            <person name="Battaglia E."/>
            <person name="Bayram O."/>
            <person name="Benocci T."/>
            <person name="Braus-Stromeyer S.A."/>
            <person name="Caldana C."/>
            <person name="Canovas D."/>
            <person name="Cerqueira G.C."/>
            <person name="Chen F."/>
            <person name="Chen W."/>
            <person name="Choi C."/>
            <person name="Clum A."/>
            <person name="Dos Santos R.A."/>
            <person name="Damasio A.R."/>
            <person name="Diallinas G."/>
            <person name="Emri T."/>
            <person name="Fekete E."/>
            <person name="Flipphi M."/>
            <person name="Freyberg S."/>
            <person name="Gallo A."/>
            <person name="Gournas C."/>
            <person name="Habgood R."/>
            <person name="Hainaut M."/>
            <person name="Harispe M.L."/>
            <person name="Henrissat B."/>
            <person name="Hilden K.S."/>
            <person name="Hope R."/>
            <person name="Hossain A."/>
            <person name="Karabika E."/>
            <person name="Karaffa L."/>
            <person name="Karanyi Z."/>
            <person name="Krasevec N."/>
            <person name="Kuo A."/>
            <person name="Kusch H."/>
            <person name="LaButti K."/>
            <person name="Lagendijk E.L."/>
            <person name="Lapidus A."/>
            <person name="Levasseur A."/>
            <person name="Lindquist E."/>
            <person name="Lipzen A."/>
            <person name="Logrieco A.F."/>
            <person name="MacCabe A."/>
            <person name="Maekelae M.R."/>
            <person name="Malavazi I."/>
            <person name="Melin P."/>
            <person name="Meyer V."/>
            <person name="Mielnichuk N."/>
            <person name="Miskei M."/>
            <person name="Molnar A.P."/>
            <person name="Mule G."/>
            <person name="Ngan C.Y."/>
            <person name="Orejas M."/>
            <person name="Orosz E."/>
            <person name="Ouedraogo J.P."/>
            <person name="Overkamp K.M."/>
            <person name="Park H.-S."/>
            <person name="Perrone G."/>
            <person name="Piumi F."/>
            <person name="Punt P.J."/>
            <person name="Ram A.F."/>
            <person name="Ramon A."/>
            <person name="Rauscher S."/>
            <person name="Record E."/>
            <person name="Riano-Pachon D.M."/>
            <person name="Robert V."/>
            <person name="Roehrig J."/>
            <person name="Ruller R."/>
            <person name="Salamov A."/>
            <person name="Salih N.S."/>
            <person name="Samson R.A."/>
            <person name="Sandor E."/>
            <person name="Sanguinetti M."/>
            <person name="Schuetze T."/>
            <person name="Sepcic K."/>
            <person name="Shelest E."/>
            <person name="Sherlock G."/>
            <person name="Sophianopoulou V."/>
            <person name="Squina F.M."/>
            <person name="Sun H."/>
            <person name="Susca A."/>
            <person name="Todd R.B."/>
            <person name="Tsang A."/>
            <person name="Unkles S.E."/>
            <person name="van de Wiele N."/>
            <person name="van Rossen-Uffink D."/>
            <person name="Oliveira J.V."/>
            <person name="Vesth T.C."/>
            <person name="Visser J."/>
            <person name="Yu J.-H."/>
            <person name="Zhou M."/>
            <person name="Andersen M.R."/>
            <person name="Archer D.B."/>
            <person name="Baker S.E."/>
            <person name="Benoit I."/>
            <person name="Brakhage A.A."/>
            <person name="Braus G.H."/>
            <person name="Fischer R."/>
            <person name="Frisvad J.C."/>
            <person name="Goldman G.H."/>
            <person name="Houbraken J."/>
            <person name="Oakley B."/>
            <person name="Pocsi I."/>
            <person name="Scazzocchio C."/>
            <person name="Seiboth B."/>
            <person name="vanKuyk P.A."/>
            <person name="Wortman J."/>
            <person name="Dyer P.S."/>
            <person name="Grigoriev I.V."/>
        </authorList>
    </citation>
    <scope>NUCLEOTIDE SEQUENCE [LARGE SCALE GENOMIC DNA]</scope>
    <source>
        <strain evidence="3">CBS 593.65</strain>
    </source>
</reference>
<keyword evidence="3" id="KW-1185">Reference proteome</keyword>
<dbReference type="OrthoDB" id="4725912at2759"/>
<gene>
    <name evidence="2" type="ORF">ASPSYDRAFT_46335</name>
</gene>
<dbReference type="GeneID" id="63763273"/>
<sequence length="229" mass="24746">MADNSPSLIPFLGAMTASQREGQGYSTGNGSMGSHPNVGDMESPYPSQSYHTQTPTRSIHVDFTGWPQRVLGITEGSPSGAVIYRLDLTQNRQMKFYTTSASNTPLATATSRGSTSLDVTINGQRIAVDIKTRLRKEGQYRSPSLHNAPLAWKSRSMKVVDFELRDGNGTLLAQFNPHPSWSRRKAGRLDLFGPSVSSGRLMEEIMVTGLSLVHSTDTQLEAAAAGASS</sequence>
<accession>A0A1L9TFU6</accession>